<comment type="caution">
    <text evidence="2">The sequence shown here is derived from an EMBL/GenBank/DDBJ whole genome shotgun (WGS) entry which is preliminary data.</text>
</comment>
<feature type="transmembrane region" description="Helical" evidence="1">
    <location>
        <begin position="240"/>
        <end position="258"/>
    </location>
</feature>
<proteinExistence type="predicted"/>
<reference evidence="2 3" key="1">
    <citation type="submission" date="2012-11" db="EMBL/GenBank/DDBJ databases">
        <title>Whole genome sequence of Acidocella aminolytica 101 = DSM 11237.</title>
        <authorList>
            <person name="Azuma Y."/>
            <person name="Higashiura N."/>
            <person name="Hirakawa H."/>
            <person name="Matsushita K."/>
        </authorList>
    </citation>
    <scope>NUCLEOTIDE SEQUENCE [LARGE SCALE GENOMIC DNA]</scope>
    <source>
        <strain evidence="3">101 / DSM 11237</strain>
    </source>
</reference>
<feature type="transmembrane region" description="Helical" evidence="1">
    <location>
        <begin position="163"/>
        <end position="184"/>
    </location>
</feature>
<gene>
    <name evidence="2" type="ORF">Aam_060_052</name>
</gene>
<evidence type="ECO:0000313" key="3">
    <source>
        <dbReference type="Proteomes" id="UP000032668"/>
    </source>
</evidence>
<keyword evidence="1" id="KW-0472">Membrane</keyword>
<feature type="transmembrane region" description="Helical" evidence="1">
    <location>
        <begin position="129"/>
        <end position="151"/>
    </location>
</feature>
<feature type="transmembrane region" description="Helical" evidence="1">
    <location>
        <begin position="53"/>
        <end position="73"/>
    </location>
</feature>
<keyword evidence="1" id="KW-0812">Transmembrane</keyword>
<dbReference type="EMBL" id="BANC01000059">
    <property type="protein sequence ID" value="GAN80826.1"/>
    <property type="molecule type" value="Genomic_DNA"/>
</dbReference>
<dbReference type="AlphaFoldDB" id="A0A0D6PHH1"/>
<protein>
    <submittedName>
        <fullName evidence="2">Transporter</fullName>
    </submittedName>
</protein>
<evidence type="ECO:0000256" key="1">
    <source>
        <dbReference type="SAM" id="Phobius"/>
    </source>
</evidence>
<keyword evidence="3" id="KW-1185">Reference proteome</keyword>
<dbReference type="OrthoDB" id="145485at2"/>
<dbReference type="Proteomes" id="UP000032668">
    <property type="component" value="Unassembled WGS sequence"/>
</dbReference>
<sequence length="316" mass="33136">MRRYLKLLPPVFGLLLLTGIALGLHRVLAKVGLAEIFEAFLATPFWDVARAVGLLLASICIMVTYDLPGVFFARRAGDSPRLPYTNIGLASFCAYSLSHVLGAPALTAAAIRLRFYAHWAVPPGGIARIVALSGSSFTLGVLTLLGALLLLDPVSVPLPGDLAPALLRVVGAVLLAVPVAYITAARGREAVVLFGKRIALPGGRIALAQICLSCLDITCACAILHAVLPASSGLTYPHTLSLYLGAFAAGSLSGLPGGVGVFDSVLLLGFSGFMPAASALGAILLFRVMYFLVPATLAGLCYAVHELWIYISRNRR</sequence>
<dbReference type="RefSeq" id="WP_048879214.1">
    <property type="nucleotide sequence ID" value="NZ_BANC01000059.1"/>
</dbReference>
<accession>A0A0D6PHH1</accession>
<feature type="transmembrane region" description="Helical" evidence="1">
    <location>
        <begin position="291"/>
        <end position="311"/>
    </location>
</feature>
<dbReference type="PANTHER" id="PTHR39087:SF2">
    <property type="entry name" value="UPF0104 MEMBRANE PROTEIN MJ1595"/>
    <property type="match status" value="1"/>
</dbReference>
<feature type="transmembrane region" description="Helical" evidence="1">
    <location>
        <begin position="205"/>
        <end position="228"/>
    </location>
</feature>
<name>A0A0D6PHH1_9PROT</name>
<dbReference type="STRING" id="1120923.SAMN02746095_00157"/>
<evidence type="ECO:0000313" key="2">
    <source>
        <dbReference type="EMBL" id="GAN80826.1"/>
    </source>
</evidence>
<organism evidence="2 3">
    <name type="scientific">Acidocella aminolytica 101 = DSM 11237</name>
    <dbReference type="NCBI Taxonomy" id="1120923"/>
    <lineage>
        <taxon>Bacteria</taxon>
        <taxon>Pseudomonadati</taxon>
        <taxon>Pseudomonadota</taxon>
        <taxon>Alphaproteobacteria</taxon>
        <taxon>Acetobacterales</taxon>
        <taxon>Acidocellaceae</taxon>
        <taxon>Acidocella</taxon>
    </lineage>
</organism>
<feature type="transmembrane region" description="Helical" evidence="1">
    <location>
        <begin position="265"/>
        <end position="285"/>
    </location>
</feature>
<dbReference type="PANTHER" id="PTHR39087">
    <property type="entry name" value="UPF0104 MEMBRANE PROTEIN MJ1595"/>
    <property type="match status" value="1"/>
</dbReference>
<keyword evidence="1" id="KW-1133">Transmembrane helix</keyword>